<dbReference type="eggNOG" id="KOG1192">
    <property type="taxonomic scope" value="Eukaryota"/>
</dbReference>
<reference evidence="3" key="1">
    <citation type="journal article" date="2013" name="Nature">
        <title>Draft genome of the wheat A-genome progenitor Triticum urartu.</title>
        <authorList>
            <person name="Ling H.Q."/>
            <person name="Zhao S."/>
            <person name="Liu D."/>
            <person name="Wang J."/>
            <person name="Sun H."/>
            <person name="Zhang C."/>
            <person name="Fan H."/>
            <person name="Li D."/>
            <person name="Dong L."/>
            <person name="Tao Y."/>
            <person name="Gao C."/>
            <person name="Wu H."/>
            <person name="Li Y."/>
            <person name="Cui Y."/>
            <person name="Guo X."/>
            <person name="Zheng S."/>
            <person name="Wang B."/>
            <person name="Yu K."/>
            <person name="Liang Q."/>
            <person name="Yang W."/>
            <person name="Lou X."/>
            <person name="Chen J."/>
            <person name="Feng M."/>
            <person name="Jian J."/>
            <person name="Zhang X."/>
            <person name="Luo G."/>
            <person name="Jiang Y."/>
            <person name="Liu J."/>
            <person name="Wang Z."/>
            <person name="Sha Y."/>
            <person name="Zhang B."/>
            <person name="Wu H."/>
            <person name="Tang D."/>
            <person name="Shen Q."/>
            <person name="Xue P."/>
            <person name="Zou S."/>
            <person name="Wang X."/>
            <person name="Liu X."/>
            <person name="Wang F."/>
            <person name="Yang Y."/>
            <person name="An X."/>
            <person name="Dong Z."/>
            <person name="Zhang K."/>
            <person name="Zhang X."/>
            <person name="Luo M.C."/>
            <person name="Dvorak J."/>
            <person name="Tong Y."/>
            <person name="Wang J."/>
            <person name="Yang H."/>
            <person name="Li Z."/>
            <person name="Wang D."/>
            <person name="Zhang A."/>
            <person name="Wang J."/>
        </authorList>
    </citation>
    <scope>NUCLEOTIDE SEQUENCE</scope>
</reference>
<dbReference type="OMA" id="HAQFNTR"/>
<organism evidence="3">
    <name type="scientific">Triticum urartu</name>
    <name type="common">Red wild einkorn</name>
    <name type="synonym">Crithodium urartu</name>
    <dbReference type="NCBI Taxonomy" id="4572"/>
    <lineage>
        <taxon>Eukaryota</taxon>
        <taxon>Viridiplantae</taxon>
        <taxon>Streptophyta</taxon>
        <taxon>Embryophyta</taxon>
        <taxon>Tracheophyta</taxon>
        <taxon>Spermatophyta</taxon>
        <taxon>Magnoliopsida</taxon>
        <taxon>Liliopsida</taxon>
        <taxon>Poales</taxon>
        <taxon>Poaceae</taxon>
        <taxon>BOP clade</taxon>
        <taxon>Pooideae</taxon>
        <taxon>Triticodae</taxon>
        <taxon>Triticeae</taxon>
        <taxon>Triticinae</taxon>
        <taxon>Triticum</taxon>
    </lineage>
</organism>
<dbReference type="GO" id="GO:0080044">
    <property type="term" value="F:quercetin 7-O-glucosyltransferase activity"/>
    <property type="evidence" value="ECO:0007669"/>
    <property type="project" value="TreeGrafter"/>
</dbReference>
<sequence>MRSSSVWTSRSTVKEKNETRIILDQCDSGRRDDAVMARFAAENLHLVHAEYEFYVQRNKGHINPMLQFATALVDTGIQVTFLHTEHNLRRFAQAHPPGLRLLSIPDGLPDDHPRGFLAFMESMCMAGSAAYRALLLALLSAADAPVTCVVADGTMPFAIEIPEELGIPALSFVTHSACSYLAFLSMPKLVELGETPFTADDLVCSVPGMEGFLRRRDLPRGLYCTEHGDGDPLVLKFAEAVGRTSKACALIFNTAASMERPALAHLASGTSDVFAIGPLHARSSSAASPSLWREDDGCMAWLDGHEDRSVVYVSLGSLAVITHEQFTEFLSGLAATGYAFLWVLRPGMVKTTTPALLREAVGAAEGGKGRVVEWAPQRDVLRHRAVGCFLTHAGWNSTLECAVEGMPMVCWPFFVDQQTNSRFVGAVWKTGLDMKDVCERGVVERTVREVMASDEIKAAAKAMAQQLRLDIAEAGSSSSELERLVRFVRELSVRSSLKPRINGN</sequence>
<dbReference type="FunFam" id="3.40.50.2000:FF:000128">
    <property type="entry name" value="Glycosyltransferase"/>
    <property type="match status" value="1"/>
</dbReference>
<dbReference type="Gene3D" id="3.40.50.2000">
    <property type="entry name" value="Glycogen Phosphorylase B"/>
    <property type="match status" value="2"/>
</dbReference>
<proteinExistence type="inferred from homology"/>
<dbReference type="SUPFAM" id="SSF53756">
    <property type="entry name" value="UDP-Glycosyltransferase/glycogen phosphorylase"/>
    <property type="match status" value="1"/>
</dbReference>
<name>M7ZUB7_TRIUA</name>
<keyword evidence="2 3" id="KW-0808">Transferase</keyword>
<dbReference type="GO" id="GO:0080043">
    <property type="term" value="F:quercetin 3-O-glucosyltransferase activity"/>
    <property type="evidence" value="ECO:0007669"/>
    <property type="project" value="TreeGrafter"/>
</dbReference>
<dbReference type="STRING" id="4572.M7ZUB7"/>
<dbReference type="InterPro" id="IPR002213">
    <property type="entry name" value="UDP_glucos_trans"/>
</dbReference>
<protein>
    <submittedName>
        <fullName evidence="3">UDP-glycosyltransferase 85A2</fullName>
    </submittedName>
</protein>
<dbReference type="PANTHER" id="PTHR11926">
    <property type="entry name" value="GLUCOSYL/GLUCURONOSYL TRANSFERASES"/>
    <property type="match status" value="1"/>
</dbReference>
<comment type="similarity">
    <text evidence="1">Belongs to the UDP-glycosyltransferase family.</text>
</comment>
<dbReference type="AlphaFoldDB" id="M7ZUB7"/>
<accession>M7ZUB7</accession>
<gene>
    <name evidence="3" type="ORF">TRIUR3_24426</name>
</gene>
<evidence type="ECO:0000256" key="2">
    <source>
        <dbReference type="ARBA" id="ARBA00022679"/>
    </source>
</evidence>
<dbReference type="CDD" id="cd03784">
    <property type="entry name" value="GT1_Gtf-like"/>
    <property type="match status" value="1"/>
</dbReference>
<evidence type="ECO:0000256" key="1">
    <source>
        <dbReference type="ARBA" id="ARBA00009995"/>
    </source>
</evidence>
<evidence type="ECO:0000313" key="3">
    <source>
        <dbReference type="EMBL" id="EMS55955.1"/>
    </source>
</evidence>
<dbReference type="Pfam" id="PF00201">
    <property type="entry name" value="UDPGT"/>
    <property type="match status" value="1"/>
</dbReference>
<dbReference type="EMBL" id="KD164152">
    <property type="protein sequence ID" value="EMS55955.1"/>
    <property type="molecule type" value="Genomic_DNA"/>
</dbReference>
<dbReference type="PANTHER" id="PTHR11926:SF1392">
    <property type="entry name" value="GLYCOSYLTRANSFERASE"/>
    <property type="match status" value="1"/>
</dbReference>